<evidence type="ECO:0000256" key="4">
    <source>
        <dbReference type="ARBA" id="ARBA00023295"/>
    </source>
</evidence>
<organism evidence="10 11">
    <name type="scientific">Thalassotalea euphylliae</name>
    <dbReference type="NCBI Taxonomy" id="1655234"/>
    <lineage>
        <taxon>Bacteria</taxon>
        <taxon>Pseudomonadati</taxon>
        <taxon>Pseudomonadota</taxon>
        <taxon>Gammaproteobacteria</taxon>
        <taxon>Alteromonadales</taxon>
        <taxon>Colwelliaceae</taxon>
        <taxon>Thalassotalea</taxon>
    </lineage>
</organism>
<dbReference type="InterPro" id="IPR004197">
    <property type="entry name" value="Cellulase_Ig-like"/>
</dbReference>
<dbReference type="Gene3D" id="2.60.40.10">
    <property type="entry name" value="Immunoglobulins"/>
    <property type="match status" value="1"/>
</dbReference>
<keyword evidence="7" id="KW-0136">Cellulose degradation</keyword>
<dbReference type="SUPFAM" id="SSF48208">
    <property type="entry name" value="Six-hairpin glycosidases"/>
    <property type="match status" value="1"/>
</dbReference>
<dbReference type="InterPro" id="IPR008928">
    <property type="entry name" value="6-hairpin_glycosidase_sf"/>
</dbReference>
<dbReference type="GO" id="GO:0030245">
    <property type="term" value="P:cellulose catabolic process"/>
    <property type="evidence" value="ECO:0007669"/>
    <property type="project" value="UniProtKB-KW"/>
</dbReference>
<evidence type="ECO:0000256" key="3">
    <source>
        <dbReference type="ARBA" id="ARBA00023277"/>
    </source>
</evidence>
<feature type="active site" evidence="6">
    <location>
        <position position="589"/>
    </location>
</feature>
<dbReference type="InterPro" id="IPR014756">
    <property type="entry name" value="Ig_E-set"/>
</dbReference>
<evidence type="ECO:0000256" key="6">
    <source>
        <dbReference type="PROSITE-ProRule" id="PRU10060"/>
    </source>
</evidence>
<dbReference type="OrthoDB" id="9808897at2"/>
<keyword evidence="2 6" id="KW-0378">Hydrolase</keyword>
<dbReference type="Pfam" id="PF00759">
    <property type="entry name" value="Glyco_hydro_9"/>
    <property type="match status" value="1"/>
</dbReference>
<evidence type="ECO:0000256" key="1">
    <source>
        <dbReference type="ARBA" id="ARBA00007072"/>
    </source>
</evidence>
<evidence type="ECO:0000256" key="7">
    <source>
        <dbReference type="RuleBase" id="RU361166"/>
    </source>
</evidence>
<dbReference type="Proteomes" id="UP000256478">
    <property type="component" value="Unassembled WGS sequence"/>
</dbReference>
<accession>A0A3E0TMS3</accession>
<protein>
    <recommendedName>
        <fullName evidence="7">Endoglucanase</fullName>
        <ecNumber evidence="7">3.2.1.4</ecNumber>
    </recommendedName>
</protein>
<feature type="domain" description="Cellulase Ig-like" evidence="9">
    <location>
        <begin position="71"/>
        <end position="148"/>
    </location>
</feature>
<evidence type="ECO:0000259" key="9">
    <source>
        <dbReference type="Pfam" id="PF02927"/>
    </source>
</evidence>
<dbReference type="InterPro" id="IPR001701">
    <property type="entry name" value="Glyco_hydro_9"/>
</dbReference>
<comment type="similarity">
    <text evidence="1 6 7">Belongs to the glycosyl hydrolase 9 (cellulase E) family.</text>
</comment>
<evidence type="ECO:0000259" key="8">
    <source>
        <dbReference type="Pfam" id="PF00759"/>
    </source>
</evidence>
<proteinExistence type="inferred from homology"/>
<dbReference type="AlphaFoldDB" id="A0A3E0TMS3"/>
<dbReference type="SUPFAM" id="SSF81296">
    <property type="entry name" value="E set domains"/>
    <property type="match status" value="1"/>
</dbReference>
<dbReference type="InterPro" id="IPR012341">
    <property type="entry name" value="6hp_glycosidase-like_sf"/>
</dbReference>
<evidence type="ECO:0000313" key="10">
    <source>
        <dbReference type="EMBL" id="REL25335.1"/>
    </source>
</evidence>
<dbReference type="InterPro" id="IPR033126">
    <property type="entry name" value="Glyco_hydro_9_Asp/Glu_AS"/>
</dbReference>
<dbReference type="Gene3D" id="1.50.10.10">
    <property type="match status" value="1"/>
</dbReference>
<feature type="domain" description="Glycoside hydrolase family 9" evidence="8">
    <location>
        <begin position="160"/>
        <end position="611"/>
    </location>
</feature>
<gene>
    <name evidence="10" type="ORF">DXX93_01430</name>
</gene>
<keyword evidence="3 6" id="KW-0119">Carbohydrate metabolism</keyword>
<feature type="active site" evidence="6">
    <location>
        <position position="598"/>
    </location>
</feature>
<keyword evidence="4 6" id="KW-0326">Glycosidase</keyword>
<dbReference type="GO" id="GO:0008810">
    <property type="term" value="F:cellulase activity"/>
    <property type="evidence" value="ECO:0007669"/>
    <property type="project" value="UniProtKB-EC"/>
</dbReference>
<evidence type="ECO:0000256" key="2">
    <source>
        <dbReference type="ARBA" id="ARBA00022801"/>
    </source>
</evidence>
<dbReference type="EC" id="3.2.1.4" evidence="7"/>
<evidence type="ECO:0000313" key="11">
    <source>
        <dbReference type="Proteomes" id="UP000256478"/>
    </source>
</evidence>
<comment type="caution">
    <text evidence="10">The sequence shown here is derived from an EMBL/GenBank/DDBJ whole genome shotgun (WGS) entry which is preliminary data.</text>
</comment>
<keyword evidence="5 6" id="KW-0624">Polysaccharide degradation</keyword>
<dbReference type="Pfam" id="PF02927">
    <property type="entry name" value="CelD_N"/>
    <property type="match status" value="1"/>
</dbReference>
<reference evidence="10 11" key="1">
    <citation type="submission" date="2018-08" db="EMBL/GenBank/DDBJ databases">
        <title>Thalassotalea euphylliae genome.</title>
        <authorList>
            <person name="Summers S."/>
            <person name="Rice S.A."/>
            <person name="Freckelton M.L."/>
            <person name="Nedved B.T."/>
            <person name="Hadfield M.G."/>
        </authorList>
    </citation>
    <scope>NUCLEOTIDE SEQUENCE [LARGE SCALE GENOMIC DNA]</scope>
    <source>
        <strain evidence="10 11">H1</strain>
    </source>
</reference>
<dbReference type="CDD" id="cd02850">
    <property type="entry name" value="E_set_Cellulase_N"/>
    <property type="match status" value="1"/>
</dbReference>
<dbReference type="InterPro" id="IPR013783">
    <property type="entry name" value="Ig-like_fold"/>
</dbReference>
<comment type="catalytic activity">
    <reaction evidence="7">
        <text>Endohydrolysis of (1-&gt;4)-beta-D-glucosidic linkages in cellulose, lichenin and cereal beta-D-glucans.</text>
        <dbReference type="EC" id="3.2.1.4"/>
    </reaction>
</comment>
<name>A0A3E0TMS3_9GAMM</name>
<sequence length="621" mass="70209">MPSKRLFQRIFITGQWARITKLWWSQMTSIKRSYYAFAALVITVIVTGCQSTYESLEDKPLQLSEQGNVIQINVNQVGYFVTGSKIAYISGAQAEGEVKLVDYQTGRVVEQLTMAQHANQNPDLPNIWKVDFSHIKATGKYVLMKGKVRSPVFEIGSAIYQSTITKLLRSYYLQRCGEPIKDPVAKVSHKICHTKDSQLFRKLKGIEFPASSNLSTPIEIDTTGGWHDAGDFGKYVTTTAVSIGRVLSAFLSTDDFLRQLDLTLPDHQDSMPDVLTEMKHGLSWLLKMQHHTGMVFRKVGAKKWPSLGAPEKDRQQRYVYGVATDDTAKFASVMALAARIYQEYDVQLAEQYQQAAELAWQYLAEHPSFFIDWQKRDDTGSGPYIANATDKENSLTHDRDDRFWAAAELYLATKENQYLTYINQHIDLPLNLFEWKDPAALGKWHLYEQLCNRHSYGFCSYLKQQFIARATTALERAKASDYAVANNRFIWGSNKMAAEEGMFLLIGYYLTHNQEYVDAAIYQADYLLGANPFGLSYVSGVGEQPVQNVSHIFTRGENIYIPGLFVGGPNVFAQANVAPKNKGILSYVDNAKSYAVNEYAIDYNASLIGLLIELDKLNIRE</sequence>
<evidence type="ECO:0000256" key="5">
    <source>
        <dbReference type="ARBA" id="ARBA00023326"/>
    </source>
</evidence>
<dbReference type="PANTHER" id="PTHR22298">
    <property type="entry name" value="ENDO-1,4-BETA-GLUCANASE"/>
    <property type="match status" value="1"/>
</dbReference>
<dbReference type="EMBL" id="QUOU01000001">
    <property type="protein sequence ID" value="REL25335.1"/>
    <property type="molecule type" value="Genomic_DNA"/>
</dbReference>
<dbReference type="PROSITE" id="PS00698">
    <property type="entry name" value="GH9_3"/>
    <property type="match status" value="1"/>
</dbReference>